<evidence type="ECO:0000313" key="3">
    <source>
        <dbReference type="Proteomes" id="UP000070544"/>
    </source>
</evidence>
<organism evidence="2 3">
    <name type="scientific">Gonapodya prolifera (strain JEL478)</name>
    <name type="common">Monoblepharis prolifera</name>
    <dbReference type="NCBI Taxonomy" id="1344416"/>
    <lineage>
        <taxon>Eukaryota</taxon>
        <taxon>Fungi</taxon>
        <taxon>Fungi incertae sedis</taxon>
        <taxon>Chytridiomycota</taxon>
        <taxon>Chytridiomycota incertae sedis</taxon>
        <taxon>Monoblepharidomycetes</taxon>
        <taxon>Monoblepharidales</taxon>
        <taxon>Gonapodyaceae</taxon>
        <taxon>Gonapodya</taxon>
    </lineage>
</organism>
<evidence type="ECO:0000256" key="1">
    <source>
        <dbReference type="SAM" id="MobiDB-lite"/>
    </source>
</evidence>
<sequence length="206" mass="22918">MQNSFPSSCNHIIFSSPHSIRHLWTNKPLCRAPECRLTGRIIHGTSGPTSARFARRRFVEEKGIQPSSTRCQADPKKLPKTKPSRGRSESLASVVVAGSTAPPTIISGTSSISTSPARQWYGVPERTLIVRSQALIESSSLVRMNDIQEMRLGIGGWTVCLHDRFNEARRNLLWRSLPTRCWSIVCGCPLWGLLAEGCLDIRYATM</sequence>
<accession>A0A139ACL3</accession>
<gene>
    <name evidence="2" type="ORF">M427DRAFT_57584</name>
</gene>
<feature type="region of interest" description="Disordered" evidence="1">
    <location>
        <begin position="63"/>
        <end position="91"/>
    </location>
</feature>
<dbReference type="Proteomes" id="UP000070544">
    <property type="component" value="Unassembled WGS sequence"/>
</dbReference>
<evidence type="ECO:0000313" key="2">
    <source>
        <dbReference type="EMBL" id="KXS14409.1"/>
    </source>
</evidence>
<keyword evidence="3" id="KW-1185">Reference proteome</keyword>
<name>A0A139ACL3_GONPJ</name>
<dbReference type="EMBL" id="KQ965769">
    <property type="protein sequence ID" value="KXS14409.1"/>
    <property type="molecule type" value="Genomic_DNA"/>
</dbReference>
<protein>
    <submittedName>
        <fullName evidence="2">Uncharacterized protein</fullName>
    </submittedName>
</protein>
<dbReference type="AlphaFoldDB" id="A0A139ACL3"/>
<reference evidence="2 3" key="1">
    <citation type="journal article" date="2015" name="Genome Biol. Evol.">
        <title>Phylogenomic analyses indicate that early fungi evolved digesting cell walls of algal ancestors of land plants.</title>
        <authorList>
            <person name="Chang Y."/>
            <person name="Wang S."/>
            <person name="Sekimoto S."/>
            <person name="Aerts A.L."/>
            <person name="Choi C."/>
            <person name="Clum A."/>
            <person name="LaButti K.M."/>
            <person name="Lindquist E.A."/>
            <person name="Yee Ngan C."/>
            <person name="Ohm R.A."/>
            <person name="Salamov A.A."/>
            <person name="Grigoriev I.V."/>
            <person name="Spatafora J.W."/>
            <person name="Berbee M.L."/>
        </authorList>
    </citation>
    <scope>NUCLEOTIDE SEQUENCE [LARGE SCALE GENOMIC DNA]</scope>
    <source>
        <strain evidence="2 3">JEL478</strain>
    </source>
</reference>
<proteinExistence type="predicted"/>